<feature type="modified residue" description="N6-(pyridoxal phosphate)lysine" evidence="9">
    <location>
        <position position="202"/>
    </location>
</feature>
<dbReference type="CDD" id="cd00614">
    <property type="entry name" value="CGS_like"/>
    <property type="match status" value="1"/>
</dbReference>
<dbReference type="SUPFAM" id="SSF53383">
    <property type="entry name" value="PLP-dependent transferases"/>
    <property type="match status" value="1"/>
</dbReference>
<dbReference type="GO" id="GO:0005737">
    <property type="term" value="C:cytoplasm"/>
    <property type="evidence" value="ECO:0007669"/>
    <property type="project" value="TreeGrafter"/>
</dbReference>
<reference evidence="11 12" key="1">
    <citation type="submission" date="2016-08" db="EMBL/GenBank/DDBJ databases">
        <title>A novel genetic cassette of butanologenic Thermoanaerobacterium thermosaccharolyticum that directly convert cellulose to butanol.</title>
        <authorList>
            <person name="Li T."/>
            <person name="He J."/>
        </authorList>
    </citation>
    <scope>NUCLEOTIDE SEQUENCE [LARGE SCALE GENOMIC DNA]</scope>
    <source>
        <strain evidence="11 12">TG57</strain>
    </source>
</reference>
<dbReference type="Gene3D" id="3.40.640.10">
    <property type="entry name" value="Type I PLP-dependent aspartate aminotransferase-like (Major domain)"/>
    <property type="match status" value="1"/>
</dbReference>
<evidence type="ECO:0000256" key="8">
    <source>
        <dbReference type="ARBA" id="ARBA00052699"/>
    </source>
</evidence>
<comment type="similarity">
    <text evidence="2 10">Belongs to the trans-sulfuration enzymes family.</text>
</comment>
<dbReference type="GO" id="GO:0071269">
    <property type="term" value="P:L-homocysteine biosynthetic process"/>
    <property type="evidence" value="ECO:0007669"/>
    <property type="project" value="TreeGrafter"/>
</dbReference>
<dbReference type="PANTHER" id="PTHR43797:SF2">
    <property type="entry name" value="HOMOCYSTEINE_CYSTEINE SYNTHASE"/>
    <property type="match status" value="1"/>
</dbReference>
<evidence type="ECO:0000256" key="3">
    <source>
        <dbReference type="ARBA" id="ARBA00022679"/>
    </source>
</evidence>
<comment type="catalytic activity">
    <reaction evidence="7">
        <text>L-homocysteine + H2O = 2-oxobutanoate + hydrogen sulfide + NH4(+) + H(+)</text>
        <dbReference type="Rhea" id="RHEA:14501"/>
        <dbReference type="ChEBI" id="CHEBI:15377"/>
        <dbReference type="ChEBI" id="CHEBI:15378"/>
        <dbReference type="ChEBI" id="CHEBI:16763"/>
        <dbReference type="ChEBI" id="CHEBI:28938"/>
        <dbReference type="ChEBI" id="CHEBI:29919"/>
        <dbReference type="ChEBI" id="CHEBI:58199"/>
        <dbReference type="EC" id="4.4.1.2"/>
    </reaction>
    <physiologicalReaction direction="left-to-right" evidence="7">
        <dbReference type="Rhea" id="RHEA:14502"/>
    </physiologicalReaction>
</comment>
<keyword evidence="4 9" id="KW-0663">Pyridoxal phosphate</keyword>
<dbReference type="GO" id="GO:0047982">
    <property type="term" value="F:homocysteine desulfhydrase activity"/>
    <property type="evidence" value="ECO:0007669"/>
    <property type="project" value="UniProtKB-EC"/>
</dbReference>
<evidence type="ECO:0000256" key="6">
    <source>
        <dbReference type="ARBA" id="ARBA00047199"/>
    </source>
</evidence>
<dbReference type="InterPro" id="IPR000277">
    <property type="entry name" value="Cys/Met-Metab_PyrdxlP-dep_enz"/>
</dbReference>
<evidence type="ECO:0000256" key="4">
    <source>
        <dbReference type="ARBA" id="ARBA00022898"/>
    </source>
</evidence>
<gene>
    <name evidence="11" type="ORF">Thert_03075</name>
</gene>
<protein>
    <recommendedName>
        <fullName evidence="5">homocysteine desulfhydrase</fullName>
        <ecNumber evidence="5">4.4.1.2</ecNumber>
    </recommendedName>
    <alternativeName>
        <fullName evidence="6">Homocysteine desulfhydrase</fullName>
    </alternativeName>
</protein>
<evidence type="ECO:0000256" key="10">
    <source>
        <dbReference type="RuleBase" id="RU362118"/>
    </source>
</evidence>
<evidence type="ECO:0000256" key="5">
    <source>
        <dbReference type="ARBA" id="ARBA00047175"/>
    </source>
</evidence>
<dbReference type="Proteomes" id="UP000214975">
    <property type="component" value="Chromosome"/>
</dbReference>
<dbReference type="GO" id="GO:0004124">
    <property type="term" value="F:cysteine synthase activity"/>
    <property type="evidence" value="ECO:0007669"/>
    <property type="project" value="TreeGrafter"/>
</dbReference>
<dbReference type="EC" id="4.4.1.2" evidence="5"/>
<evidence type="ECO:0000256" key="9">
    <source>
        <dbReference type="PIRSR" id="PIRSR001434-2"/>
    </source>
</evidence>
<evidence type="ECO:0000256" key="7">
    <source>
        <dbReference type="ARBA" id="ARBA00048780"/>
    </source>
</evidence>
<dbReference type="PANTHER" id="PTHR43797">
    <property type="entry name" value="HOMOCYSTEINE/CYSTEINE SYNTHASE"/>
    <property type="match status" value="1"/>
</dbReference>
<evidence type="ECO:0000256" key="2">
    <source>
        <dbReference type="ARBA" id="ARBA00009077"/>
    </source>
</evidence>
<dbReference type="Pfam" id="PF01053">
    <property type="entry name" value="Cys_Met_Meta_PP"/>
    <property type="match status" value="1"/>
</dbReference>
<comment type="cofactor">
    <cofactor evidence="1 10">
        <name>pyridoxal 5'-phosphate</name>
        <dbReference type="ChEBI" id="CHEBI:597326"/>
    </cofactor>
</comment>
<sequence length="408" mass="45588">MRFNTKLLHLNYGPDEKTGASLTPIYQSTSFSHSAEELENIFKGSEYGFTYTRINNPTIEAFERRIASLESGIGAVACSSGMAAITLALLNILKTGDEILSSSGIFGGTYELFKDFENFGITVKFAKDNSIDAFKESITNNTKLIYIETIGNPKLDVPDIKNLSVLAHENKIPLIVDNTVTTPYLIRPIEMGADIVIHSTSKFINGHGNSIGGIIVDSGKFNWDFNKYSMLKKFEKYGQFAYLAKLRKGLFRNIGACMSPFNAYLNNLGLETLGIRMERLCQNAYELAVFLKEFDKVLSVNYPGLKESPFHDIAKRQFGDKFGAILTIRVGSKEKAYKMINSLKYAINITNIGDTRTLIIHPSSTILAESSDDEKKFMGVFDDLIRICVGLEDIEDLKEDFKQAIDRL</sequence>
<dbReference type="AlphaFoldDB" id="A0A223I2D8"/>
<dbReference type="InterPro" id="IPR015424">
    <property type="entry name" value="PyrdxlP-dep_Trfase"/>
</dbReference>
<comment type="catalytic activity">
    <reaction evidence="8">
        <text>L-methionine + H2O = methanethiol + 2-oxobutanoate + NH4(+)</text>
        <dbReference type="Rhea" id="RHEA:23800"/>
        <dbReference type="ChEBI" id="CHEBI:15377"/>
        <dbReference type="ChEBI" id="CHEBI:16007"/>
        <dbReference type="ChEBI" id="CHEBI:16763"/>
        <dbReference type="ChEBI" id="CHEBI:28938"/>
        <dbReference type="ChEBI" id="CHEBI:57844"/>
        <dbReference type="EC" id="4.4.1.11"/>
    </reaction>
    <physiologicalReaction direction="left-to-right" evidence="8">
        <dbReference type="Rhea" id="RHEA:23801"/>
    </physiologicalReaction>
</comment>
<evidence type="ECO:0000313" key="12">
    <source>
        <dbReference type="Proteomes" id="UP000214975"/>
    </source>
</evidence>
<dbReference type="Gene3D" id="3.90.1150.10">
    <property type="entry name" value="Aspartate Aminotransferase, domain 1"/>
    <property type="match status" value="1"/>
</dbReference>
<dbReference type="PIRSF" id="PIRSF001434">
    <property type="entry name" value="CGS"/>
    <property type="match status" value="1"/>
</dbReference>
<keyword evidence="3" id="KW-0808">Transferase</keyword>
<dbReference type="GO" id="GO:0030170">
    <property type="term" value="F:pyridoxal phosphate binding"/>
    <property type="evidence" value="ECO:0007669"/>
    <property type="project" value="InterPro"/>
</dbReference>
<organism evidence="11 12">
    <name type="scientific">Thermoanaerobacterium thermosaccharolyticum</name>
    <name type="common">Clostridium thermosaccharolyticum</name>
    <dbReference type="NCBI Taxonomy" id="1517"/>
    <lineage>
        <taxon>Bacteria</taxon>
        <taxon>Bacillati</taxon>
        <taxon>Bacillota</taxon>
        <taxon>Clostridia</taxon>
        <taxon>Thermoanaerobacterales</taxon>
        <taxon>Thermoanaerobacteraceae</taxon>
        <taxon>Thermoanaerobacterium</taxon>
    </lineage>
</organism>
<dbReference type="InterPro" id="IPR006235">
    <property type="entry name" value="OAc-hSer/O-AcSer_sulfhydrylase"/>
</dbReference>
<dbReference type="InterPro" id="IPR015422">
    <property type="entry name" value="PyrdxlP-dep_Trfase_small"/>
</dbReference>
<dbReference type="RefSeq" id="WP_094397942.1">
    <property type="nucleotide sequence ID" value="NZ_CP016893.1"/>
</dbReference>
<dbReference type="GO" id="GO:0019346">
    <property type="term" value="P:transsulfuration"/>
    <property type="evidence" value="ECO:0007669"/>
    <property type="project" value="InterPro"/>
</dbReference>
<dbReference type="GO" id="GO:0018826">
    <property type="term" value="F:methionine gamma-lyase activity"/>
    <property type="evidence" value="ECO:0007669"/>
    <property type="project" value="UniProtKB-EC"/>
</dbReference>
<dbReference type="InterPro" id="IPR015421">
    <property type="entry name" value="PyrdxlP-dep_Trfase_major"/>
</dbReference>
<proteinExistence type="inferred from homology"/>
<dbReference type="GO" id="GO:0006535">
    <property type="term" value="P:cysteine biosynthetic process from serine"/>
    <property type="evidence" value="ECO:0007669"/>
    <property type="project" value="TreeGrafter"/>
</dbReference>
<name>A0A223I2D8_THETR</name>
<evidence type="ECO:0000256" key="1">
    <source>
        <dbReference type="ARBA" id="ARBA00001933"/>
    </source>
</evidence>
<dbReference type="EMBL" id="CP016893">
    <property type="protein sequence ID" value="AST58850.1"/>
    <property type="molecule type" value="Genomic_DNA"/>
</dbReference>
<dbReference type="FunFam" id="3.40.640.10:FF:000046">
    <property type="entry name" value="Cystathionine gamma-lyase"/>
    <property type="match status" value="1"/>
</dbReference>
<accession>A0A223I2D8</accession>
<evidence type="ECO:0000313" key="11">
    <source>
        <dbReference type="EMBL" id="AST58850.1"/>
    </source>
</evidence>
<dbReference type="GO" id="GO:0003961">
    <property type="term" value="F:O-acetylhomoserine aminocarboxypropyltransferase activity"/>
    <property type="evidence" value="ECO:0007669"/>
    <property type="project" value="TreeGrafter"/>
</dbReference>